<sequence>MVSDVSLVPANLANFALQSCLYGVYLVLAVTSICLIIGRNGSSTRRGPSIYWSPIFLGAIGLSLTITAHWILVVNQAFLAFIHSPNSSGPLAFYGNLSEITEVVKTGFLVATVIIGDALIIHRLWIVWGYNKYVIVFPIATLLGLAASGAGITYQFTQYEPGQIVFLTEAGRWITSETAFTLCTHGYSTAFIAWRLWNHGRRAKTIQPYGGRSLRSVLAVIVESAAIYTIWTIFFIATYQSQSNLQFIAVDCWPAITGISCMLIHVRVGMGWAQMEDEKPSTLSGGTQLSSIAVNITRVRHTSMGFDYPMDEVIEEGNKGMV</sequence>
<feature type="transmembrane region" description="Helical" evidence="1">
    <location>
        <begin position="15"/>
        <end position="38"/>
    </location>
</feature>
<dbReference type="Proteomes" id="UP000623467">
    <property type="component" value="Unassembled WGS sequence"/>
</dbReference>
<organism evidence="2 3">
    <name type="scientific">Mycena sanguinolenta</name>
    <dbReference type="NCBI Taxonomy" id="230812"/>
    <lineage>
        <taxon>Eukaryota</taxon>
        <taxon>Fungi</taxon>
        <taxon>Dikarya</taxon>
        <taxon>Basidiomycota</taxon>
        <taxon>Agaricomycotina</taxon>
        <taxon>Agaricomycetes</taxon>
        <taxon>Agaricomycetidae</taxon>
        <taxon>Agaricales</taxon>
        <taxon>Marasmiineae</taxon>
        <taxon>Mycenaceae</taxon>
        <taxon>Mycena</taxon>
    </lineage>
</organism>
<comment type="caution">
    <text evidence="2">The sequence shown here is derived from an EMBL/GenBank/DDBJ whole genome shotgun (WGS) entry which is preliminary data.</text>
</comment>
<gene>
    <name evidence="2" type="ORF">MSAN_00771700</name>
</gene>
<feature type="transmembrane region" description="Helical" evidence="1">
    <location>
        <begin position="50"/>
        <end position="83"/>
    </location>
</feature>
<evidence type="ECO:0000313" key="3">
    <source>
        <dbReference type="Proteomes" id="UP000623467"/>
    </source>
</evidence>
<keyword evidence="1" id="KW-0472">Membrane</keyword>
<evidence type="ECO:0000256" key="1">
    <source>
        <dbReference type="SAM" id="Phobius"/>
    </source>
</evidence>
<name>A0A8H6Z6R0_9AGAR</name>
<dbReference type="AlphaFoldDB" id="A0A8H6Z6R0"/>
<keyword evidence="1" id="KW-0812">Transmembrane</keyword>
<accession>A0A8H6Z6R0</accession>
<evidence type="ECO:0000313" key="2">
    <source>
        <dbReference type="EMBL" id="KAF7371356.1"/>
    </source>
</evidence>
<feature type="transmembrane region" description="Helical" evidence="1">
    <location>
        <begin position="217"/>
        <end position="239"/>
    </location>
</feature>
<feature type="transmembrane region" description="Helical" evidence="1">
    <location>
        <begin position="133"/>
        <end position="154"/>
    </location>
</feature>
<dbReference type="EMBL" id="JACAZH010000004">
    <property type="protein sequence ID" value="KAF7371356.1"/>
    <property type="molecule type" value="Genomic_DNA"/>
</dbReference>
<dbReference type="OrthoDB" id="3250682at2759"/>
<feature type="transmembrane region" description="Helical" evidence="1">
    <location>
        <begin position="174"/>
        <end position="197"/>
    </location>
</feature>
<feature type="transmembrane region" description="Helical" evidence="1">
    <location>
        <begin position="245"/>
        <end position="266"/>
    </location>
</feature>
<proteinExistence type="predicted"/>
<reference evidence="2" key="1">
    <citation type="submission" date="2020-05" db="EMBL/GenBank/DDBJ databases">
        <title>Mycena genomes resolve the evolution of fungal bioluminescence.</title>
        <authorList>
            <person name="Tsai I.J."/>
        </authorList>
    </citation>
    <scope>NUCLEOTIDE SEQUENCE</scope>
    <source>
        <strain evidence="2">160909Yilan</strain>
    </source>
</reference>
<keyword evidence="1" id="KW-1133">Transmembrane helix</keyword>
<keyword evidence="3" id="KW-1185">Reference proteome</keyword>
<feature type="transmembrane region" description="Helical" evidence="1">
    <location>
        <begin position="103"/>
        <end position="121"/>
    </location>
</feature>
<protein>
    <submittedName>
        <fullName evidence="2">Uncharacterized protein</fullName>
    </submittedName>
</protein>